<name>A0A8J3R7T2_9ACTN</name>
<dbReference type="SUPFAM" id="SSF49863">
    <property type="entry name" value="Hyaluronate lyase-like, C-terminal domain"/>
    <property type="match status" value="1"/>
</dbReference>
<dbReference type="InterPro" id="IPR011013">
    <property type="entry name" value="Gal_mutarotase_sf_dom"/>
</dbReference>
<evidence type="ECO:0000256" key="2">
    <source>
        <dbReference type="ARBA" id="ARBA00022729"/>
    </source>
</evidence>
<dbReference type="EMBL" id="BOOG01000012">
    <property type="protein sequence ID" value="GIH69009.1"/>
    <property type="molecule type" value="Genomic_DNA"/>
</dbReference>
<dbReference type="InterPro" id="IPR014718">
    <property type="entry name" value="GH-type_carb-bd"/>
</dbReference>
<evidence type="ECO:0000313" key="9">
    <source>
        <dbReference type="Proteomes" id="UP000610966"/>
    </source>
</evidence>
<evidence type="ECO:0000313" key="8">
    <source>
        <dbReference type="EMBL" id="GIH69009.1"/>
    </source>
</evidence>
<keyword evidence="3 8" id="KW-0456">Lyase</keyword>
<dbReference type="SUPFAM" id="SSF48230">
    <property type="entry name" value="Chondroitin AC/alginate lyase"/>
    <property type="match status" value="1"/>
</dbReference>
<dbReference type="InterPro" id="IPR038970">
    <property type="entry name" value="Lyase_8"/>
</dbReference>
<dbReference type="Gene3D" id="1.50.10.100">
    <property type="entry name" value="Chondroitin AC/alginate lyase"/>
    <property type="match status" value="1"/>
</dbReference>
<dbReference type="InterPro" id="IPR012970">
    <property type="entry name" value="Lyase_8_alpha_N"/>
</dbReference>
<keyword evidence="2" id="KW-0732">Signal</keyword>
<evidence type="ECO:0000259" key="7">
    <source>
        <dbReference type="Pfam" id="PF08124"/>
    </source>
</evidence>
<feature type="domain" description="Polysaccharide lyase family 8 C-terminal" evidence="6">
    <location>
        <begin position="623"/>
        <end position="687"/>
    </location>
</feature>
<dbReference type="GO" id="GO:0016837">
    <property type="term" value="F:carbon-oxygen lyase activity, acting on polysaccharides"/>
    <property type="evidence" value="ECO:0007669"/>
    <property type="project" value="UniProtKB-ARBA"/>
</dbReference>
<reference evidence="8" key="1">
    <citation type="submission" date="2021-01" db="EMBL/GenBank/DDBJ databases">
        <title>Whole genome shotgun sequence of Sphaerimonospora thailandensis NBRC 107569.</title>
        <authorList>
            <person name="Komaki H."/>
            <person name="Tamura T."/>
        </authorList>
    </citation>
    <scope>NUCLEOTIDE SEQUENCE</scope>
    <source>
        <strain evidence="8">NBRC 107569</strain>
    </source>
</reference>
<dbReference type="AlphaFoldDB" id="A0A8J3R7T2"/>
<dbReference type="PANTHER" id="PTHR38481:SF1">
    <property type="entry name" value="HYALURONATE LYASE"/>
    <property type="match status" value="1"/>
</dbReference>
<dbReference type="CDD" id="cd01083">
    <property type="entry name" value="GAG_Lyase"/>
    <property type="match status" value="1"/>
</dbReference>
<comment type="similarity">
    <text evidence="1">Belongs to the polysaccharide lyase 8 family.</text>
</comment>
<feature type="active site" evidence="4">
    <location>
        <position position="291"/>
    </location>
</feature>
<proteinExistence type="inferred from homology"/>
<keyword evidence="9" id="KW-1185">Reference proteome</keyword>
<evidence type="ECO:0000256" key="4">
    <source>
        <dbReference type="PIRSR" id="PIRSR638970-1"/>
    </source>
</evidence>
<evidence type="ECO:0000259" key="5">
    <source>
        <dbReference type="Pfam" id="PF02278"/>
    </source>
</evidence>
<gene>
    <name evidence="8" type="ORF">Mth01_12620</name>
</gene>
<dbReference type="PANTHER" id="PTHR38481">
    <property type="entry name" value="HYALURONATE LYASE"/>
    <property type="match status" value="1"/>
</dbReference>
<evidence type="ECO:0000259" key="6">
    <source>
        <dbReference type="Pfam" id="PF02884"/>
    </source>
</evidence>
<feature type="active site" evidence="4">
    <location>
        <position position="228"/>
    </location>
</feature>
<dbReference type="GO" id="GO:0030246">
    <property type="term" value="F:carbohydrate binding"/>
    <property type="evidence" value="ECO:0007669"/>
    <property type="project" value="InterPro"/>
</dbReference>
<dbReference type="Gene3D" id="2.70.98.10">
    <property type="match status" value="1"/>
</dbReference>
<accession>A0A8J3R7T2</accession>
<comment type="caution">
    <text evidence="8">The sequence shown here is derived from an EMBL/GenBank/DDBJ whole genome shotgun (WGS) entry which is preliminary data.</text>
</comment>
<feature type="domain" description="Polysaccharide lyase 8 N-terminal alpha-helical" evidence="7">
    <location>
        <begin position="21"/>
        <end position="331"/>
    </location>
</feature>
<dbReference type="GO" id="GO:0005975">
    <property type="term" value="P:carbohydrate metabolic process"/>
    <property type="evidence" value="ECO:0007669"/>
    <property type="project" value="InterPro"/>
</dbReference>
<dbReference type="Pfam" id="PF02278">
    <property type="entry name" value="Lyase_8"/>
    <property type="match status" value="1"/>
</dbReference>
<dbReference type="InterPro" id="IPR008929">
    <property type="entry name" value="Chondroitin_lyas"/>
</dbReference>
<feature type="active site" evidence="4">
    <location>
        <position position="237"/>
    </location>
</feature>
<evidence type="ECO:0000256" key="1">
    <source>
        <dbReference type="ARBA" id="ARBA00006699"/>
    </source>
</evidence>
<sequence>MVDRARDGSFTDAFALLRRNWRDVTAGSGFDAAAEPYRNRLAALGRTAARHRDAMAPTGTSLWPDLAFPSFTRIPARLLAMARAYVLPGTGVTGDASLGAAVAAGIDHYRRHVYVAGADPVGNWWDWEIGVPKRLLDAAVLIGSHLTDEQGGALAKAVDHFVPKCRLDDYSGTSTGANRVDLCMVTLLRAVLGSDPGRAALAVAALAPVFSYVDEGDGFHRDGSFLQHTTVPYQGGYGAVLLTGVATLLAVLRGSPWEIDARNRQFVFDLVEKSYAPFVHDGFCMDVVRGRGIGREPYGDHRRGREIAAAILLLSEAAPALERVRWRGMVKGWAVRDSGRPMLKAALNSDLGFHARLDAIMTDDALPAASEPAGHRLLPSSARAVHRGPDWCAALSMASSRVAHYEYGNGENLRGWHTGSGMLCWWAGDGHGDQYSDGYWQTVDPYRLPGTTVSTRRLPDGAGEEWGETCPPARWVGGATDGTYAMIGQHLHGFESSLEAFKSWLFLDDAVVCLGAGITCADGVPVETVVDNRRTDATLIVHEAAGWAHLEGHGGYVLPAQSGGGRMHRLREERKGDSTTRSYVTLWLDHGVDPASADYFYLLLPGASLARTRARASDAGWVRVLANTARRQAVRVPSLGITAVSFWTAGTVGGLTADGPCAVLVREIGDGTATLTVSDPRCDLSGLTVTWDQPVAGVHPSPVDDLVSAITGERLRLTFGRLADLAGSSTTVTVRMS</sequence>
<dbReference type="InterPro" id="IPR011071">
    <property type="entry name" value="Lyase_8-like_C"/>
</dbReference>
<dbReference type="GO" id="GO:0005576">
    <property type="term" value="C:extracellular region"/>
    <property type="evidence" value="ECO:0007669"/>
    <property type="project" value="InterPro"/>
</dbReference>
<dbReference type="InterPro" id="IPR003159">
    <property type="entry name" value="Lyase_8_central_dom"/>
</dbReference>
<dbReference type="Gene3D" id="2.60.220.10">
    <property type="entry name" value="Polysaccharide lyase family 8-like, C-terminal"/>
    <property type="match status" value="1"/>
</dbReference>
<dbReference type="Proteomes" id="UP000610966">
    <property type="component" value="Unassembled WGS sequence"/>
</dbReference>
<feature type="domain" description="Polysaccharide lyase family 8 central" evidence="5">
    <location>
        <begin position="376"/>
        <end position="608"/>
    </location>
</feature>
<protein>
    <submittedName>
        <fullName evidence="8">Lyase</fullName>
    </submittedName>
</protein>
<organism evidence="8 9">
    <name type="scientific">Sphaerimonospora thailandensis</name>
    <dbReference type="NCBI Taxonomy" id="795644"/>
    <lineage>
        <taxon>Bacteria</taxon>
        <taxon>Bacillati</taxon>
        <taxon>Actinomycetota</taxon>
        <taxon>Actinomycetes</taxon>
        <taxon>Streptosporangiales</taxon>
        <taxon>Streptosporangiaceae</taxon>
        <taxon>Sphaerimonospora</taxon>
    </lineage>
</organism>
<dbReference type="InterPro" id="IPR004103">
    <property type="entry name" value="Lyase_8_C"/>
</dbReference>
<dbReference type="SUPFAM" id="SSF74650">
    <property type="entry name" value="Galactose mutarotase-like"/>
    <property type="match status" value="1"/>
</dbReference>
<dbReference type="Pfam" id="PF08124">
    <property type="entry name" value="Lyase_8_N"/>
    <property type="match status" value="1"/>
</dbReference>
<evidence type="ECO:0000256" key="3">
    <source>
        <dbReference type="ARBA" id="ARBA00023239"/>
    </source>
</evidence>
<dbReference type="Pfam" id="PF02884">
    <property type="entry name" value="Lyase_8_C"/>
    <property type="match status" value="1"/>
</dbReference>